<protein>
    <recommendedName>
        <fullName evidence="3">DUF2125 domain-containing protein</fullName>
    </recommendedName>
</protein>
<name>A0A967B546_9PROT</name>
<keyword evidence="2" id="KW-1185">Reference proteome</keyword>
<evidence type="ECO:0000313" key="1">
    <source>
        <dbReference type="EMBL" id="NHO53952.1"/>
    </source>
</evidence>
<evidence type="ECO:0000313" key="2">
    <source>
        <dbReference type="Proteomes" id="UP000597459"/>
    </source>
</evidence>
<organism evidence="1 2">
    <name type="scientific">Acetobacter estunensis</name>
    <dbReference type="NCBI Taxonomy" id="104097"/>
    <lineage>
        <taxon>Bacteria</taxon>
        <taxon>Pseudomonadati</taxon>
        <taxon>Pseudomonadota</taxon>
        <taxon>Alphaproteobacteria</taxon>
        <taxon>Acetobacterales</taxon>
        <taxon>Acetobacteraceae</taxon>
        <taxon>Acetobacter</taxon>
    </lineage>
</organism>
<proteinExistence type="predicted"/>
<reference evidence="1" key="1">
    <citation type="submission" date="2019-11" db="EMBL/GenBank/DDBJ databases">
        <title>Description of new Acetobacter species.</title>
        <authorList>
            <person name="Cleenwerck I."/>
            <person name="Sombolestani A.S."/>
        </authorList>
    </citation>
    <scope>NUCLEOTIDE SEQUENCE</scope>
    <source>
        <strain evidence="1">LMG 1626</strain>
    </source>
</reference>
<dbReference type="Proteomes" id="UP000597459">
    <property type="component" value="Unassembled WGS sequence"/>
</dbReference>
<sequence length="289" mass="29572">MFLAVPLSGMEVAQAASVPAGCATIHHAAQTSATGVTLDHVTVSAGGASLQASRQTLSGPDNGSAQDLADAASVVLLSALVGRHESACSNWLENEGRLAEQQLEAGRKLAIAWKNVNVRRNTLNIRSDTAQLALATTGTTATATLSLSGVTTAGVNAPSLLPSDARANFSLPVSELAALMASTGGKAKQLPAVHVTINSLTAQRDTVTLSGNGRATLTGEHDSASASGHLEIQDISGLVDRARQDSQMKVAAALILARVVSHRSGNANTWDTTWEGGVLTVNGVPLPLH</sequence>
<dbReference type="AlphaFoldDB" id="A0A967B546"/>
<comment type="caution">
    <text evidence="1">The sequence shown here is derived from an EMBL/GenBank/DDBJ whole genome shotgun (WGS) entry which is preliminary data.</text>
</comment>
<accession>A0A967B546</accession>
<dbReference type="EMBL" id="WOTH01000013">
    <property type="protein sequence ID" value="NHO53952.1"/>
    <property type="molecule type" value="Genomic_DNA"/>
</dbReference>
<evidence type="ECO:0008006" key="3">
    <source>
        <dbReference type="Google" id="ProtNLM"/>
    </source>
</evidence>
<gene>
    <name evidence="1" type="ORF">GOB87_08275</name>
</gene>